<dbReference type="Proteomes" id="UP000439994">
    <property type="component" value="Unassembled WGS sequence"/>
</dbReference>
<keyword evidence="1" id="KW-0472">Membrane</keyword>
<feature type="transmembrane region" description="Helical" evidence="1">
    <location>
        <begin position="26"/>
        <end position="45"/>
    </location>
</feature>
<feature type="transmembrane region" description="Helical" evidence="1">
    <location>
        <begin position="65"/>
        <end position="85"/>
    </location>
</feature>
<accession>A0A6N8FDG4</accession>
<evidence type="ECO:0000313" key="3">
    <source>
        <dbReference type="Proteomes" id="UP000439994"/>
    </source>
</evidence>
<proteinExistence type="predicted"/>
<dbReference type="AlphaFoldDB" id="A0A6N8FDG4"/>
<protein>
    <submittedName>
        <fullName evidence="2">Uncharacterized protein</fullName>
    </submittedName>
</protein>
<reference evidence="2 3" key="1">
    <citation type="submission" date="2019-11" db="EMBL/GenBank/DDBJ databases">
        <title>P. haliotis isolates from Z. marina roots.</title>
        <authorList>
            <person name="Cohen M."/>
            <person name="Jospin G."/>
            <person name="Eisen J.A."/>
            <person name="Coil D.A."/>
        </authorList>
    </citation>
    <scope>NUCLEOTIDE SEQUENCE [LARGE SCALE GENOMIC DNA]</scope>
    <source>
        <strain evidence="2 3">UCD-MCMsp1aY</strain>
    </source>
</reference>
<comment type="caution">
    <text evidence="2">The sequence shown here is derived from an EMBL/GenBank/DDBJ whole genome shotgun (WGS) entry which is preliminary data.</text>
</comment>
<gene>
    <name evidence="2" type="ORF">GNP35_14725</name>
</gene>
<dbReference type="EMBL" id="WOCD01000005">
    <property type="protein sequence ID" value="MUH73629.1"/>
    <property type="molecule type" value="Genomic_DNA"/>
</dbReference>
<dbReference type="OrthoDB" id="6316284at2"/>
<sequence>MKNKTRINKLKTFWEINRNKPLHKHYIFWAPILLFVPWALILSFPTWCLCWPNTANYDEILKTQGFPIFIASLAVPFTVVINRFHSSYQRAESNRLMLQNMTFNQYFEHRMHFFTYLESLKFRHPYNTFVSINDPDRLYKIVFPLNKIDYQDMSAPNDIVTEKIRNNVKEVHNYVVGFINEMDKGVDPFSEVLPLEFLSKVGESFGVHIDQDILIHVNREGKKEVKSIFHLVFYSFLEVMQSAGQFSHKNFGGWTPVMALDPLLKSLPDKKLEEFEKYLVDRIIADLGDDEIENKFKSKIINPS</sequence>
<evidence type="ECO:0000313" key="2">
    <source>
        <dbReference type="EMBL" id="MUH73629.1"/>
    </source>
</evidence>
<keyword evidence="3" id="KW-1185">Reference proteome</keyword>
<organism evidence="2 3">
    <name type="scientific">Psychrosphaera haliotis</name>
    <dbReference type="NCBI Taxonomy" id="555083"/>
    <lineage>
        <taxon>Bacteria</taxon>
        <taxon>Pseudomonadati</taxon>
        <taxon>Pseudomonadota</taxon>
        <taxon>Gammaproteobacteria</taxon>
        <taxon>Alteromonadales</taxon>
        <taxon>Pseudoalteromonadaceae</taxon>
        <taxon>Psychrosphaera</taxon>
    </lineage>
</organism>
<dbReference type="RefSeq" id="WP_155697031.1">
    <property type="nucleotide sequence ID" value="NZ_WOCD01000005.1"/>
</dbReference>
<keyword evidence="1" id="KW-1133">Transmembrane helix</keyword>
<evidence type="ECO:0000256" key="1">
    <source>
        <dbReference type="SAM" id="Phobius"/>
    </source>
</evidence>
<name>A0A6N8FDG4_9GAMM</name>
<keyword evidence="1" id="KW-0812">Transmembrane</keyword>